<evidence type="ECO:0000313" key="2">
    <source>
        <dbReference type="Proteomes" id="UP001482620"/>
    </source>
</evidence>
<comment type="caution">
    <text evidence="1">The sequence shown here is derived from an EMBL/GenBank/DDBJ whole genome shotgun (WGS) entry which is preliminary data.</text>
</comment>
<evidence type="ECO:0000313" key="1">
    <source>
        <dbReference type="EMBL" id="MEQ2250359.1"/>
    </source>
</evidence>
<sequence>TYELRRTSSILTKKNLKLQAVKAALERRTAELYQDRTRLNWTIGVILQYDNFPVTEHCPHKG</sequence>
<keyword evidence="2" id="KW-1185">Reference proteome</keyword>
<name>A0ABV0UZT2_9TELE</name>
<organism evidence="1 2">
    <name type="scientific">Ilyodon furcidens</name>
    <name type="common">goldbreast splitfin</name>
    <dbReference type="NCBI Taxonomy" id="33524"/>
    <lineage>
        <taxon>Eukaryota</taxon>
        <taxon>Metazoa</taxon>
        <taxon>Chordata</taxon>
        <taxon>Craniata</taxon>
        <taxon>Vertebrata</taxon>
        <taxon>Euteleostomi</taxon>
        <taxon>Actinopterygii</taxon>
        <taxon>Neopterygii</taxon>
        <taxon>Teleostei</taxon>
        <taxon>Neoteleostei</taxon>
        <taxon>Acanthomorphata</taxon>
        <taxon>Ovalentaria</taxon>
        <taxon>Atherinomorphae</taxon>
        <taxon>Cyprinodontiformes</taxon>
        <taxon>Goodeidae</taxon>
        <taxon>Ilyodon</taxon>
    </lineage>
</organism>
<gene>
    <name evidence="1" type="ORF">ILYODFUR_039187</name>
</gene>
<proteinExistence type="predicted"/>
<feature type="non-terminal residue" evidence="1">
    <location>
        <position position="1"/>
    </location>
</feature>
<reference evidence="1 2" key="1">
    <citation type="submission" date="2021-06" db="EMBL/GenBank/DDBJ databases">
        <authorList>
            <person name="Palmer J.M."/>
        </authorList>
    </citation>
    <scope>NUCLEOTIDE SEQUENCE [LARGE SCALE GENOMIC DNA]</scope>
    <source>
        <strain evidence="2">if_2019</strain>
        <tissue evidence="1">Muscle</tissue>
    </source>
</reference>
<dbReference type="EMBL" id="JAHRIQ010092438">
    <property type="protein sequence ID" value="MEQ2250359.1"/>
    <property type="molecule type" value="Genomic_DNA"/>
</dbReference>
<dbReference type="Proteomes" id="UP001482620">
    <property type="component" value="Unassembled WGS sequence"/>
</dbReference>
<protein>
    <submittedName>
        <fullName evidence="1">Uncharacterized protein</fullName>
    </submittedName>
</protein>
<accession>A0ABV0UZT2</accession>